<protein>
    <recommendedName>
        <fullName evidence="4">Tryptophan-rich sensory protein</fullName>
    </recommendedName>
</protein>
<organism evidence="2 3">
    <name type="scientific">Curtobacterium luteum</name>
    <dbReference type="NCBI Taxonomy" id="33881"/>
    <lineage>
        <taxon>Bacteria</taxon>
        <taxon>Bacillati</taxon>
        <taxon>Actinomycetota</taxon>
        <taxon>Actinomycetes</taxon>
        <taxon>Micrococcales</taxon>
        <taxon>Microbacteriaceae</taxon>
        <taxon>Curtobacterium</taxon>
    </lineage>
</organism>
<proteinExistence type="predicted"/>
<dbReference type="Proteomes" id="UP000746584">
    <property type="component" value="Unassembled WGS sequence"/>
</dbReference>
<evidence type="ECO:0008006" key="4">
    <source>
        <dbReference type="Google" id="ProtNLM"/>
    </source>
</evidence>
<evidence type="ECO:0000313" key="3">
    <source>
        <dbReference type="Proteomes" id="UP000746584"/>
    </source>
</evidence>
<keyword evidence="1" id="KW-1133">Transmembrane helix</keyword>
<feature type="transmembrane region" description="Helical" evidence="1">
    <location>
        <begin position="161"/>
        <end position="185"/>
    </location>
</feature>
<gene>
    <name evidence="2" type="ORF">JOE58_001601</name>
</gene>
<keyword evidence="1" id="KW-0812">Transmembrane</keyword>
<keyword evidence="3" id="KW-1185">Reference proteome</keyword>
<keyword evidence="1" id="KW-0472">Membrane</keyword>
<dbReference type="PANTHER" id="PTHR33802:SF1">
    <property type="entry name" value="XK-RELATED PROTEIN"/>
    <property type="match status" value="1"/>
</dbReference>
<accession>A0ABS2RTL6</accession>
<reference evidence="2 3" key="1">
    <citation type="submission" date="2021-01" db="EMBL/GenBank/DDBJ databases">
        <title>Sequencing the genomes of 1000 actinobacteria strains.</title>
        <authorList>
            <person name="Klenk H.-P."/>
        </authorList>
    </citation>
    <scope>NUCLEOTIDE SEQUENCE [LARGE SCALE GENOMIC DNA]</scope>
    <source>
        <strain evidence="2 3">DSM 20542</strain>
    </source>
</reference>
<dbReference type="Gene3D" id="1.20.1260.100">
    <property type="entry name" value="TspO/MBR protein"/>
    <property type="match status" value="1"/>
</dbReference>
<dbReference type="EMBL" id="JAFBCG010000001">
    <property type="protein sequence ID" value="MBM7802350.1"/>
    <property type="molecule type" value="Genomic_DNA"/>
</dbReference>
<dbReference type="InterPro" id="IPR038330">
    <property type="entry name" value="TspO/MBR-related_sf"/>
</dbReference>
<dbReference type="PANTHER" id="PTHR33802">
    <property type="entry name" value="SI:CH211-161H7.5-RELATED"/>
    <property type="match status" value="1"/>
</dbReference>
<sequence length="276" mass="28425">MLTKGAEMSGTRSGRSWRIVVVVSAVVAVIGSFIGSGAAGGTPIQNASGGALSASSTSIAPDGPAFGIWSVIYLGLIVYAVRQLFRTADDERHARLALPATLSLLLNAAWILAVQFGFLWASEPIIVALLAVLVWTFVVLRRTRPSGVVEAIVTDGTFGLYLGWVCVATAANTAAVLTAAGFRGFGLGQDVWGVLVAAVAGLVGVLLAVWDRGRLAPTAALCWGLAWVAVGRLDGPLVSVPTAVTAVVAVVVVVLVTVLVRTRAGWAGRRRSLAAA</sequence>
<feature type="transmembrane region" description="Helical" evidence="1">
    <location>
        <begin position="215"/>
        <end position="233"/>
    </location>
</feature>
<feature type="transmembrane region" description="Helical" evidence="1">
    <location>
        <begin position="124"/>
        <end position="140"/>
    </location>
</feature>
<evidence type="ECO:0000256" key="1">
    <source>
        <dbReference type="SAM" id="Phobius"/>
    </source>
</evidence>
<feature type="transmembrane region" description="Helical" evidence="1">
    <location>
        <begin position="191"/>
        <end position="210"/>
    </location>
</feature>
<comment type="caution">
    <text evidence="2">The sequence shown here is derived from an EMBL/GenBank/DDBJ whole genome shotgun (WGS) entry which is preliminary data.</text>
</comment>
<feature type="transmembrane region" description="Helical" evidence="1">
    <location>
        <begin position="97"/>
        <end position="118"/>
    </location>
</feature>
<name>A0ABS2RTL6_9MICO</name>
<feature type="transmembrane region" description="Helical" evidence="1">
    <location>
        <begin position="239"/>
        <end position="260"/>
    </location>
</feature>
<feature type="transmembrane region" description="Helical" evidence="1">
    <location>
        <begin position="64"/>
        <end position="85"/>
    </location>
</feature>
<evidence type="ECO:0000313" key="2">
    <source>
        <dbReference type="EMBL" id="MBM7802350.1"/>
    </source>
</evidence>
<feature type="transmembrane region" description="Helical" evidence="1">
    <location>
        <begin position="20"/>
        <end position="44"/>
    </location>
</feature>
<dbReference type="RefSeq" id="WP_229727856.1">
    <property type="nucleotide sequence ID" value="NZ_BMOI01000002.1"/>
</dbReference>